<protein>
    <submittedName>
        <fullName evidence="2">Uncharacterized protein</fullName>
    </submittedName>
</protein>
<feature type="compositionally biased region" description="Basic residues" evidence="1">
    <location>
        <begin position="78"/>
        <end position="87"/>
    </location>
</feature>
<proteinExistence type="predicted"/>
<dbReference type="AlphaFoldDB" id="A0A2Z5ZHA6"/>
<name>A0A2Z5ZHA6_9PROT</name>
<evidence type="ECO:0000313" key="3">
    <source>
        <dbReference type="Proteomes" id="UP000270034"/>
    </source>
</evidence>
<sequence length="231" mass="25758">MPGLCRKSKARPHLKRFLAAQRCHHFVPTPPCLSGCPRTKAVSAPPTPRRKRSRPKSSTAQTQLTLYPHTNAVTPPKRQAKPARRPPAHAAQGPAQAPTATPKQADLFTHPLPPLPRQHLNAQDIRLTAIPIGHLATTPEKDQWLYLAVPEPTAAEYLAHGITLSRTHPLLLATLRGMQAWLAKLHEQEDPEQLDHICILRLHKTMVAELLEPEPDQSALFAAPFYWLKTF</sequence>
<feature type="compositionally biased region" description="Low complexity" evidence="1">
    <location>
        <begin position="88"/>
        <end position="105"/>
    </location>
</feature>
<evidence type="ECO:0000256" key="1">
    <source>
        <dbReference type="SAM" id="MobiDB-lite"/>
    </source>
</evidence>
<organism evidence="2 3">
    <name type="scientific">Acetobacter orientalis</name>
    <dbReference type="NCBI Taxonomy" id="146474"/>
    <lineage>
        <taxon>Bacteria</taxon>
        <taxon>Pseudomonadati</taxon>
        <taxon>Pseudomonadota</taxon>
        <taxon>Alphaproteobacteria</taxon>
        <taxon>Acetobacterales</taxon>
        <taxon>Acetobacteraceae</taxon>
        <taxon>Acetobacter</taxon>
    </lineage>
</organism>
<accession>A0A2Z5ZHA6</accession>
<dbReference type="Proteomes" id="UP000270034">
    <property type="component" value="Chromosome"/>
</dbReference>
<dbReference type="EMBL" id="AP018515">
    <property type="protein sequence ID" value="BBC79796.1"/>
    <property type="molecule type" value="Genomic_DNA"/>
</dbReference>
<evidence type="ECO:0000313" key="2">
    <source>
        <dbReference type="EMBL" id="BBC79796.1"/>
    </source>
</evidence>
<gene>
    <name evidence="2" type="ORF">AcetOrient_orf02174</name>
</gene>
<reference evidence="2 3" key="1">
    <citation type="submission" date="2018-02" db="EMBL/GenBank/DDBJ databases">
        <title>Acetobacter orientalis genome.</title>
        <authorList>
            <person name="Nakashima N."/>
            <person name="Tamura T."/>
        </authorList>
    </citation>
    <scope>NUCLEOTIDE SEQUENCE [LARGE SCALE GENOMIC DNA]</scope>
    <source>
        <strain evidence="2 3">FAN1</strain>
    </source>
</reference>
<dbReference type="KEGG" id="aot:AcetOri_orf02174"/>
<feature type="region of interest" description="Disordered" evidence="1">
    <location>
        <begin position="34"/>
        <end position="112"/>
    </location>
</feature>